<organism evidence="6 7">
    <name type="scientific">Tectimicrobiota bacterium</name>
    <dbReference type="NCBI Taxonomy" id="2528274"/>
    <lineage>
        <taxon>Bacteria</taxon>
        <taxon>Pseudomonadati</taxon>
        <taxon>Nitrospinota/Tectimicrobiota group</taxon>
        <taxon>Candidatus Tectimicrobiota</taxon>
    </lineage>
</organism>
<dbReference type="InterPro" id="IPR011990">
    <property type="entry name" value="TPR-like_helical_dom_sf"/>
</dbReference>
<evidence type="ECO:0000256" key="1">
    <source>
        <dbReference type="ARBA" id="ARBA00022603"/>
    </source>
</evidence>
<dbReference type="SMART" id="SM00138">
    <property type="entry name" value="MeTrc"/>
    <property type="match status" value="1"/>
</dbReference>
<feature type="domain" description="CheR-type methyltransferase" evidence="5">
    <location>
        <begin position="7"/>
        <end position="292"/>
    </location>
</feature>
<dbReference type="Gene3D" id="3.40.50.150">
    <property type="entry name" value="Vaccinia Virus protein VP39"/>
    <property type="match status" value="1"/>
</dbReference>
<dbReference type="Pfam" id="PF13432">
    <property type="entry name" value="TPR_16"/>
    <property type="match status" value="2"/>
</dbReference>
<dbReference type="AlphaFoldDB" id="A0A933LQG3"/>
<evidence type="ECO:0000256" key="4">
    <source>
        <dbReference type="SAM" id="MobiDB-lite"/>
    </source>
</evidence>
<protein>
    <submittedName>
        <fullName evidence="6">Tetratricopeptide repeat protein</fullName>
    </submittedName>
</protein>
<dbReference type="InterPro" id="IPR050903">
    <property type="entry name" value="Bact_Chemotaxis_MeTrfase"/>
</dbReference>
<gene>
    <name evidence="6" type="ORF">HY730_04780</name>
</gene>
<dbReference type="Proteomes" id="UP000772181">
    <property type="component" value="Unassembled WGS sequence"/>
</dbReference>
<feature type="region of interest" description="Disordered" evidence="4">
    <location>
        <begin position="299"/>
        <end position="364"/>
    </location>
</feature>
<dbReference type="GO" id="GO:0032259">
    <property type="term" value="P:methylation"/>
    <property type="evidence" value="ECO:0007669"/>
    <property type="project" value="UniProtKB-KW"/>
</dbReference>
<dbReference type="PROSITE" id="PS50123">
    <property type="entry name" value="CHER"/>
    <property type="match status" value="1"/>
</dbReference>
<evidence type="ECO:0000313" key="7">
    <source>
        <dbReference type="Proteomes" id="UP000772181"/>
    </source>
</evidence>
<dbReference type="InterPro" id="IPR029063">
    <property type="entry name" value="SAM-dependent_MTases_sf"/>
</dbReference>
<dbReference type="PANTHER" id="PTHR24422">
    <property type="entry name" value="CHEMOTAXIS PROTEIN METHYLTRANSFERASE"/>
    <property type="match status" value="1"/>
</dbReference>
<evidence type="ECO:0000256" key="2">
    <source>
        <dbReference type="ARBA" id="ARBA00022679"/>
    </source>
</evidence>
<keyword evidence="1" id="KW-0489">Methyltransferase</keyword>
<dbReference type="PRINTS" id="PR00996">
    <property type="entry name" value="CHERMTFRASE"/>
</dbReference>
<keyword evidence="3" id="KW-0949">S-adenosyl-L-methionine</keyword>
<evidence type="ECO:0000259" key="5">
    <source>
        <dbReference type="PROSITE" id="PS50123"/>
    </source>
</evidence>
<feature type="compositionally biased region" description="Basic and acidic residues" evidence="4">
    <location>
        <begin position="299"/>
        <end position="328"/>
    </location>
</feature>
<evidence type="ECO:0000313" key="6">
    <source>
        <dbReference type="EMBL" id="MBI4595679.1"/>
    </source>
</evidence>
<dbReference type="Pfam" id="PF01739">
    <property type="entry name" value="CheR"/>
    <property type="match status" value="1"/>
</dbReference>
<evidence type="ECO:0000256" key="3">
    <source>
        <dbReference type="ARBA" id="ARBA00022691"/>
    </source>
</evidence>
<reference evidence="6" key="1">
    <citation type="submission" date="2020-07" db="EMBL/GenBank/DDBJ databases">
        <title>Huge and variable diversity of episymbiotic CPR bacteria and DPANN archaea in groundwater ecosystems.</title>
        <authorList>
            <person name="He C.Y."/>
            <person name="Keren R."/>
            <person name="Whittaker M."/>
            <person name="Farag I.F."/>
            <person name="Doudna J."/>
            <person name="Cate J.H.D."/>
            <person name="Banfield J.F."/>
        </authorList>
    </citation>
    <scope>NUCLEOTIDE SEQUENCE</scope>
    <source>
        <strain evidence="6">NC_groundwater_1482_Ag_S-0.65um_47_24</strain>
    </source>
</reference>
<dbReference type="SUPFAM" id="SSF53335">
    <property type="entry name" value="S-adenosyl-L-methionine-dependent methyltransferases"/>
    <property type="match status" value="1"/>
</dbReference>
<dbReference type="InterPro" id="IPR000780">
    <property type="entry name" value="CheR_MeTrfase"/>
</dbReference>
<dbReference type="InterPro" id="IPR019734">
    <property type="entry name" value="TPR_rpt"/>
</dbReference>
<keyword evidence="2" id="KW-0808">Transferase</keyword>
<proteinExistence type="predicted"/>
<sequence>MTRDKRVKNRESSITESLLTEVGEFISVHMGLHFPENRRNDLERGLRSAAPELGFEDPEACTRWLISSPITKSTIEVLANHLTVGETYFFRDRRCFDFLEEKVFPELIGRRRTSGKYLRIWSAGCCTGEEPYSAAILLNRMISDIKDWNITVLATDINPVFLRKASAGLYGDWSFRDAPKWIRERYFRKTKGNHSELLPEMRKQVIFTYHNLAEDAYPALYNNTNAMDLILCRNVLMYSTSDHQRYMAKKFLNCLVEGGWLIVSPTEASNALFPEFTSINFQGATFYRKGQGLEVRDEELKDEGRPFRWDEGRGTRDEIVHRPSEQSERSSSVPRQSERSERSSLVLRPLEVSEENTQAGKTPDPYKEALALYEKGSYPEAAEKLRPLLSQGPLEAKAAALLARIAANQGKLSEALGLCDRAVSADKSNPGNHYLLATIMQEQGRLQEAATELRKTIYLDQDFVLAHLLLGNLALRQGKRKESARHFRNAYNLLSRRQPEEIIPDAEGLTAGRLMEIIRATALGDGA</sequence>
<dbReference type="PANTHER" id="PTHR24422:SF19">
    <property type="entry name" value="CHEMOTAXIS PROTEIN METHYLTRANSFERASE"/>
    <property type="match status" value="1"/>
</dbReference>
<accession>A0A933LQG3</accession>
<dbReference type="GO" id="GO:0008757">
    <property type="term" value="F:S-adenosylmethionine-dependent methyltransferase activity"/>
    <property type="evidence" value="ECO:0007669"/>
    <property type="project" value="InterPro"/>
</dbReference>
<dbReference type="InterPro" id="IPR022642">
    <property type="entry name" value="CheR_C"/>
</dbReference>
<comment type="caution">
    <text evidence="6">The sequence shown here is derived from an EMBL/GenBank/DDBJ whole genome shotgun (WGS) entry which is preliminary data.</text>
</comment>
<name>A0A933LQG3_UNCTE</name>
<dbReference type="SUPFAM" id="SSF48452">
    <property type="entry name" value="TPR-like"/>
    <property type="match status" value="1"/>
</dbReference>
<dbReference type="Gene3D" id="1.25.40.10">
    <property type="entry name" value="Tetratricopeptide repeat domain"/>
    <property type="match status" value="1"/>
</dbReference>
<dbReference type="SMART" id="SM00028">
    <property type="entry name" value="TPR"/>
    <property type="match status" value="3"/>
</dbReference>
<dbReference type="EMBL" id="JACQWF010000219">
    <property type="protein sequence ID" value="MBI4595679.1"/>
    <property type="molecule type" value="Genomic_DNA"/>
</dbReference>